<evidence type="ECO:0000313" key="2">
    <source>
        <dbReference type="Proteomes" id="UP000437709"/>
    </source>
</evidence>
<evidence type="ECO:0008006" key="3">
    <source>
        <dbReference type="Google" id="ProtNLM"/>
    </source>
</evidence>
<keyword evidence="2" id="KW-1185">Reference proteome</keyword>
<dbReference type="Proteomes" id="UP000437709">
    <property type="component" value="Unassembled WGS sequence"/>
</dbReference>
<sequence length="83" mass="9259">MKTAISLPDETFERAERAAKRLGITRSELYARAVDAFVESLDRTSVTSMLDAAIERTGHDDELTELVVSRSRAALESDGEEDW</sequence>
<reference evidence="1 2" key="1">
    <citation type="submission" date="2019-10" db="EMBL/GenBank/DDBJ databases">
        <title>Georgenia wutianyii sp. nov. and Georgenia yuyongxinii sp. nov. isolated from plateau pika (Ochotona curzoniae) in the Qinghai-Tibet plateau of China.</title>
        <authorList>
            <person name="Tian Z."/>
        </authorList>
    </citation>
    <scope>NUCLEOTIDE SEQUENCE [LARGE SCALE GENOMIC DNA]</scope>
    <source>
        <strain evidence="1 2">JCM 19765</strain>
    </source>
</reference>
<dbReference type="RefSeq" id="WP_152193405.1">
    <property type="nucleotide sequence ID" value="NZ_VUKD01000001.1"/>
</dbReference>
<protein>
    <recommendedName>
        <fullName evidence="3">Ribbon-helix-helix protein, CopG family</fullName>
    </recommendedName>
</protein>
<dbReference type="OrthoDB" id="73061at2"/>
<evidence type="ECO:0000313" key="1">
    <source>
        <dbReference type="EMBL" id="MPV35498.1"/>
    </source>
</evidence>
<comment type="caution">
    <text evidence="1">The sequence shown here is derived from an EMBL/GenBank/DDBJ whole genome shotgun (WGS) entry which is preliminary data.</text>
</comment>
<dbReference type="SUPFAM" id="SSF47598">
    <property type="entry name" value="Ribbon-helix-helix"/>
    <property type="match status" value="1"/>
</dbReference>
<gene>
    <name evidence="1" type="ORF">GB881_00290</name>
</gene>
<dbReference type="InterPro" id="IPR010985">
    <property type="entry name" value="Ribbon_hlx_hlx"/>
</dbReference>
<accession>A0A6N7EEV9</accession>
<proteinExistence type="predicted"/>
<organism evidence="1 2">
    <name type="scientific">Georgenia subflava</name>
    <dbReference type="NCBI Taxonomy" id="1622177"/>
    <lineage>
        <taxon>Bacteria</taxon>
        <taxon>Bacillati</taxon>
        <taxon>Actinomycetota</taxon>
        <taxon>Actinomycetes</taxon>
        <taxon>Micrococcales</taxon>
        <taxon>Bogoriellaceae</taxon>
        <taxon>Georgenia</taxon>
    </lineage>
</organism>
<name>A0A6N7EEV9_9MICO</name>
<dbReference type="EMBL" id="WHPC01000001">
    <property type="protein sequence ID" value="MPV35498.1"/>
    <property type="molecule type" value="Genomic_DNA"/>
</dbReference>
<dbReference type="GO" id="GO:0006355">
    <property type="term" value="P:regulation of DNA-templated transcription"/>
    <property type="evidence" value="ECO:0007669"/>
    <property type="project" value="InterPro"/>
</dbReference>
<dbReference type="AlphaFoldDB" id="A0A6N7EEV9"/>